<keyword evidence="1" id="KW-0472">Membrane</keyword>
<reference evidence="2 3" key="1">
    <citation type="submission" date="2018-02" db="EMBL/GenBank/DDBJ databases">
        <title>Genomic Encyclopedia of Archaeal and Bacterial Type Strains, Phase II (KMG-II): from individual species to whole genera.</title>
        <authorList>
            <person name="Goeker M."/>
        </authorList>
    </citation>
    <scope>NUCLEOTIDE SEQUENCE [LARGE SCALE GENOMIC DNA]</scope>
    <source>
        <strain evidence="2 3">DSM 18921</strain>
    </source>
</reference>
<gene>
    <name evidence="2" type="ORF">LX70_00397</name>
</gene>
<sequence>MDWLIWTGAAVTLLGVAVLIWCVMAIARARSAGLPETALRAKLQRVIALNFGALALSAIGLMMVVIGIVLK</sequence>
<feature type="transmembrane region" description="Helical" evidence="1">
    <location>
        <begin position="47"/>
        <end position="70"/>
    </location>
</feature>
<protein>
    <submittedName>
        <fullName evidence="2">Uncharacterized protein</fullName>
    </submittedName>
</protein>
<keyword evidence="3" id="KW-1185">Reference proteome</keyword>
<dbReference type="Proteomes" id="UP000238338">
    <property type="component" value="Unassembled WGS sequence"/>
</dbReference>
<name>A0A2S8SCP4_9RHOB</name>
<evidence type="ECO:0000256" key="1">
    <source>
        <dbReference type="SAM" id="Phobius"/>
    </source>
</evidence>
<dbReference type="EMBL" id="PVEP01000001">
    <property type="protein sequence ID" value="PQV58585.1"/>
    <property type="molecule type" value="Genomic_DNA"/>
</dbReference>
<dbReference type="RefSeq" id="WP_105512849.1">
    <property type="nucleotide sequence ID" value="NZ_PVEP01000001.1"/>
</dbReference>
<dbReference type="AlphaFoldDB" id="A0A2S8SCP4"/>
<evidence type="ECO:0000313" key="2">
    <source>
        <dbReference type="EMBL" id="PQV58585.1"/>
    </source>
</evidence>
<keyword evidence="1" id="KW-1133">Transmembrane helix</keyword>
<dbReference type="OrthoDB" id="7875737at2"/>
<comment type="caution">
    <text evidence="2">The sequence shown here is derived from an EMBL/GenBank/DDBJ whole genome shotgun (WGS) entry which is preliminary data.</text>
</comment>
<accession>A0A2S8SCP4</accession>
<evidence type="ECO:0000313" key="3">
    <source>
        <dbReference type="Proteomes" id="UP000238338"/>
    </source>
</evidence>
<keyword evidence="1" id="KW-0812">Transmembrane</keyword>
<proteinExistence type="predicted"/>
<organism evidence="2 3">
    <name type="scientific">Albidovulum denitrificans</name>
    <dbReference type="NCBI Taxonomy" id="404881"/>
    <lineage>
        <taxon>Bacteria</taxon>
        <taxon>Pseudomonadati</taxon>
        <taxon>Pseudomonadota</taxon>
        <taxon>Alphaproteobacteria</taxon>
        <taxon>Rhodobacterales</taxon>
        <taxon>Paracoccaceae</taxon>
        <taxon>Albidovulum</taxon>
    </lineage>
</organism>
<feature type="transmembrane region" description="Helical" evidence="1">
    <location>
        <begin position="6"/>
        <end position="27"/>
    </location>
</feature>